<dbReference type="EMBL" id="CACVBM020001544">
    <property type="protein sequence ID" value="CAA7053698.1"/>
    <property type="molecule type" value="Genomic_DNA"/>
</dbReference>
<keyword evidence="4" id="KW-1185">Reference proteome</keyword>
<protein>
    <submittedName>
        <fullName evidence="2">Uncharacterized protein</fullName>
    </submittedName>
</protein>
<gene>
    <name evidence="2" type="ORF">MERR_LOCUS40934</name>
    <name evidence="3" type="ORF">MERR_LOCUS46077</name>
</gene>
<evidence type="ECO:0000313" key="3">
    <source>
        <dbReference type="EMBL" id="CAA7058841.1"/>
    </source>
</evidence>
<sequence>MKSTGKDCWKQEVTGEIWFQPASEEAEHGGGATREAGAASFGLGTGGEEDPLTPSRGWNPGPCNQDSRFVMFSSLIINNKSERDNQTLLVSN</sequence>
<evidence type="ECO:0000256" key="1">
    <source>
        <dbReference type="SAM" id="MobiDB-lite"/>
    </source>
</evidence>
<feature type="region of interest" description="Disordered" evidence="1">
    <location>
        <begin position="22"/>
        <end position="63"/>
    </location>
</feature>
<dbReference type="AlphaFoldDB" id="A0A6D2KP34"/>
<name>A0A6D2KP34_9BRAS</name>
<reference evidence="2 4" key="1">
    <citation type="submission" date="2020-01" db="EMBL/GenBank/DDBJ databases">
        <authorList>
            <person name="Mishra B."/>
        </authorList>
    </citation>
    <scope>NUCLEOTIDE SEQUENCE [LARGE SCALE GENOMIC DNA]</scope>
</reference>
<accession>A0A6D2KP34</accession>
<dbReference type="Proteomes" id="UP000467841">
    <property type="component" value="Unassembled WGS sequence"/>
</dbReference>
<dbReference type="EMBL" id="CACVBM020001740">
    <property type="protein sequence ID" value="CAA7058841.1"/>
    <property type="molecule type" value="Genomic_DNA"/>
</dbReference>
<proteinExistence type="predicted"/>
<evidence type="ECO:0000313" key="4">
    <source>
        <dbReference type="Proteomes" id="UP000467841"/>
    </source>
</evidence>
<evidence type="ECO:0000313" key="2">
    <source>
        <dbReference type="EMBL" id="CAA7053698.1"/>
    </source>
</evidence>
<organism evidence="2 4">
    <name type="scientific">Microthlaspi erraticum</name>
    <dbReference type="NCBI Taxonomy" id="1685480"/>
    <lineage>
        <taxon>Eukaryota</taxon>
        <taxon>Viridiplantae</taxon>
        <taxon>Streptophyta</taxon>
        <taxon>Embryophyta</taxon>
        <taxon>Tracheophyta</taxon>
        <taxon>Spermatophyta</taxon>
        <taxon>Magnoliopsida</taxon>
        <taxon>eudicotyledons</taxon>
        <taxon>Gunneridae</taxon>
        <taxon>Pentapetalae</taxon>
        <taxon>rosids</taxon>
        <taxon>malvids</taxon>
        <taxon>Brassicales</taxon>
        <taxon>Brassicaceae</taxon>
        <taxon>Coluteocarpeae</taxon>
        <taxon>Microthlaspi</taxon>
    </lineage>
</organism>